<dbReference type="InterPro" id="IPR040878">
    <property type="entry name" value="IL-40-like_Ig"/>
</dbReference>
<evidence type="ECO:0000256" key="5">
    <source>
        <dbReference type="ARBA" id="ARBA00022553"/>
    </source>
</evidence>
<dbReference type="InterPro" id="IPR003599">
    <property type="entry name" value="Ig_sub"/>
</dbReference>
<dbReference type="PANTHER" id="PTHR11481:SF5">
    <property type="entry name" value="PLATELET ENDOTHELIAL CELL ADHESION MOLECULE"/>
    <property type="match status" value="1"/>
</dbReference>
<evidence type="ECO:0000256" key="10">
    <source>
        <dbReference type="ARBA" id="ARBA00022949"/>
    </source>
</evidence>
<evidence type="ECO:0000256" key="12">
    <source>
        <dbReference type="ARBA" id="ARBA00023136"/>
    </source>
</evidence>
<dbReference type="GO" id="GO:0004888">
    <property type="term" value="F:transmembrane signaling receptor activity"/>
    <property type="evidence" value="ECO:0007669"/>
    <property type="project" value="TreeGrafter"/>
</dbReference>
<comment type="caution">
    <text evidence="20">The sequence shown here is derived from an EMBL/GenBank/DDBJ whole genome shotgun (WGS) entry which is preliminary data.</text>
</comment>
<evidence type="ECO:0000256" key="17">
    <source>
        <dbReference type="SAM" id="MobiDB-lite"/>
    </source>
</evidence>
<feature type="compositionally biased region" description="Basic and acidic residues" evidence="17">
    <location>
        <begin position="781"/>
        <end position="796"/>
    </location>
</feature>
<feature type="compositionally biased region" description="Polar residues" evidence="17">
    <location>
        <begin position="892"/>
        <end position="905"/>
    </location>
</feature>
<organism evidence="20">
    <name type="scientific">Tetraodon nigroviridis</name>
    <name type="common">Spotted green pufferfish</name>
    <name type="synonym">Chelonodon nigroviridis</name>
    <dbReference type="NCBI Taxonomy" id="99883"/>
    <lineage>
        <taxon>Eukaryota</taxon>
        <taxon>Metazoa</taxon>
        <taxon>Chordata</taxon>
        <taxon>Craniata</taxon>
        <taxon>Vertebrata</taxon>
        <taxon>Euteleostomi</taxon>
        <taxon>Actinopterygii</taxon>
        <taxon>Neopterygii</taxon>
        <taxon>Teleostei</taxon>
        <taxon>Neoteleostei</taxon>
        <taxon>Acanthomorphata</taxon>
        <taxon>Eupercaria</taxon>
        <taxon>Tetraodontiformes</taxon>
        <taxon>Tetradontoidea</taxon>
        <taxon>Tetraodontidae</taxon>
        <taxon>Tetraodon</taxon>
    </lineage>
</organism>
<keyword evidence="4" id="KW-1003">Cell membrane</keyword>
<dbReference type="InterPro" id="IPR036179">
    <property type="entry name" value="Ig-like_dom_sf"/>
</dbReference>
<dbReference type="OrthoDB" id="9950534at2759"/>
<evidence type="ECO:0000259" key="19">
    <source>
        <dbReference type="PROSITE" id="PS50835"/>
    </source>
</evidence>
<dbReference type="AlphaFoldDB" id="Q4RLG1"/>
<proteinExistence type="predicted"/>
<dbReference type="GO" id="GO:0006955">
    <property type="term" value="P:immune response"/>
    <property type="evidence" value="ECO:0007669"/>
    <property type="project" value="TreeGrafter"/>
</dbReference>
<dbReference type="SMART" id="SM00408">
    <property type="entry name" value="IGc2"/>
    <property type="match status" value="1"/>
</dbReference>
<dbReference type="InterPro" id="IPR003598">
    <property type="entry name" value="Ig_sub2"/>
</dbReference>
<keyword evidence="5" id="KW-0597">Phosphoprotein</keyword>
<dbReference type="GO" id="GO:0070161">
    <property type="term" value="C:anchoring junction"/>
    <property type="evidence" value="ECO:0007669"/>
    <property type="project" value="UniProtKB-SubCell"/>
</dbReference>
<dbReference type="KEGG" id="tng:GSTEN00032504G001"/>
<dbReference type="SMART" id="SM00409">
    <property type="entry name" value="IG"/>
    <property type="match status" value="5"/>
</dbReference>
<feature type="compositionally biased region" description="Acidic residues" evidence="17">
    <location>
        <begin position="797"/>
        <end position="806"/>
    </location>
</feature>
<evidence type="ECO:0000256" key="8">
    <source>
        <dbReference type="ARBA" id="ARBA00022737"/>
    </source>
</evidence>
<evidence type="ECO:0000256" key="14">
    <source>
        <dbReference type="ARBA" id="ARBA00023180"/>
    </source>
</evidence>
<reference evidence="20" key="1">
    <citation type="journal article" date="2004" name="Nature">
        <title>Genome duplication in the teleost fish Tetraodon nigroviridis reveals the early vertebrate proto-karyotype.</title>
        <authorList>
            <person name="Jaillon O."/>
            <person name="Aury J.-M."/>
            <person name="Brunet F."/>
            <person name="Petit J.-L."/>
            <person name="Stange-Thomann N."/>
            <person name="Mauceli E."/>
            <person name="Bouneau L."/>
            <person name="Fischer C."/>
            <person name="Ozouf-Costaz C."/>
            <person name="Bernot A."/>
            <person name="Nicaud S."/>
            <person name="Jaffe D."/>
            <person name="Fisher S."/>
            <person name="Lutfalla G."/>
            <person name="Dossat C."/>
            <person name="Segurens B."/>
            <person name="Dasilva C."/>
            <person name="Salanoubat M."/>
            <person name="Levy M."/>
            <person name="Boudet N."/>
            <person name="Castellano S."/>
            <person name="Anthouard V."/>
            <person name="Jubin C."/>
            <person name="Castelli V."/>
            <person name="Katinka M."/>
            <person name="Vacherie B."/>
            <person name="Biemont C."/>
            <person name="Skalli Z."/>
            <person name="Cattolico L."/>
            <person name="Poulain J."/>
            <person name="De Berardinis V."/>
            <person name="Cruaud C."/>
            <person name="Duprat S."/>
            <person name="Brottier P."/>
            <person name="Coutanceau J.-P."/>
            <person name="Gouzy J."/>
            <person name="Parra G."/>
            <person name="Lardier G."/>
            <person name="Chapple C."/>
            <person name="McKernan K.J."/>
            <person name="McEwan P."/>
            <person name="Bosak S."/>
            <person name="Kellis M."/>
            <person name="Volff J.-N."/>
            <person name="Guigo R."/>
            <person name="Zody M.C."/>
            <person name="Mesirov J."/>
            <person name="Lindblad-Toh K."/>
            <person name="Birren B."/>
            <person name="Nusbaum C."/>
            <person name="Kahn D."/>
            <person name="Robinson-Rechavi M."/>
            <person name="Laudet V."/>
            <person name="Schachter V."/>
            <person name="Quetier F."/>
            <person name="Saurin W."/>
            <person name="Scarpelli C."/>
            <person name="Wincker P."/>
            <person name="Lander E.S."/>
            <person name="Weissenbach J."/>
            <person name="Roest Crollius H."/>
        </authorList>
    </citation>
    <scope>NUCLEOTIDE SEQUENCE [LARGE SCALE GENOMIC DNA]</scope>
</reference>
<accession>Q4RLG1</accession>
<keyword evidence="13" id="KW-1015">Disulfide bond</keyword>
<dbReference type="SUPFAM" id="SSF48726">
    <property type="entry name" value="Immunoglobulin"/>
    <property type="match status" value="3"/>
</dbReference>
<gene>
    <name evidence="20" type="ORF">GSTENG00032504001</name>
</gene>
<dbReference type="Pfam" id="PF13895">
    <property type="entry name" value="Ig_2"/>
    <property type="match status" value="2"/>
</dbReference>
<dbReference type="InterPro" id="IPR013783">
    <property type="entry name" value="Ig-like_fold"/>
</dbReference>
<name>Q4RLG1_TETNG</name>
<keyword evidence="10" id="KW-0965">Cell junction</keyword>
<evidence type="ECO:0000256" key="13">
    <source>
        <dbReference type="ARBA" id="ARBA00023157"/>
    </source>
</evidence>
<feature type="region of interest" description="Disordered" evidence="17">
    <location>
        <begin position="863"/>
        <end position="905"/>
    </location>
</feature>
<dbReference type="Gene3D" id="2.60.40.10">
    <property type="entry name" value="Immunoglobulins"/>
    <property type="match status" value="3"/>
</dbReference>
<evidence type="ECO:0000256" key="9">
    <source>
        <dbReference type="ARBA" id="ARBA00022889"/>
    </source>
</evidence>
<dbReference type="Pfam" id="PF17736">
    <property type="entry name" value="Ig_C17orf99"/>
    <property type="match status" value="1"/>
</dbReference>
<dbReference type="GO" id="GO:0009897">
    <property type="term" value="C:external side of plasma membrane"/>
    <property type="evidence" value="ECO:0007669"/>
    <property type="project" value="TreeGrafter"/>
</dbReference>
<keyword evidence="12 18" id="KW-0472">Membrane</keyword>
<dbReference type="InterPro" id="IPR007110">
    <property type="entry name" value="Ig-like_dom"/>
</dbReference>
<dbReference type="GO" id="GO:0045121">
    <property type="term" value="C:membrane raft"/>
    <property type="evidence" value="ECO:0007669"/>
    <property type="project" value="UniProtKB-SubCell"/>
</dbReference>
<evidence type="ECO:0000256" key="16">
    <source>
        <dbReference type="ARBA" id="ARBA00049765"/>
    </source>
</evidence>
<dbReference type="GO" id="GO:0007166">
    <property type="term" value="P:cell surface receptor signaling pathway"/>
    <property type="evidence" value="ECO:0007669"/>
    <property type="project" value="TreeGrafter"/>
</dbReference>
<evidence type="ECO:0000256" key="3">
    <source>
        <dbReference type="ARBA" id="ARBA00004285"/>
    </source>
</evidence>
<evidence type="ECO:0000256" key="2">
    <source>
        <dbReference type="ARBA" id="ARBA00004282"/>
    </source>
</evidence>
<dbReference type="Pfam" id="PF13927">
    <property type="entry name" value="Ig_3"/>
    <property type="match status" value="1"/>
</dbReference>
<sequence>MGKISLWVEPSAEVPWDTDVTLRCRVPVSSLEQAALNRQYTIYRGSSAIVSKTSNTSDDFLHLLPRVRFSNSGKYQCAVKIEETLKYSNTKKLTVTGLSTPVLSVDKVQVNEGEEITAKCSAPGETGSIFFSFYSNATELVEKQEQSDRVEVKVHLGSAGLHQIHCRYTVMLSPDTFGSQDSNISNSVNVSVTELPIEPVLVVAPEQQIFEGDTLSIDCSISSLQWSQGNVSVFLSQANHLLAYGTNRVQLSLLVRAGDTADLECTMEVGRVTKAVSKRVPVGELFSAPRLTLAPSEVFQEEPMTLTCRSERFAPERLRREDLTYSLVSVGHLLQPGANGVFVGKSLSHDFNYTCEARAKGLSKSSPVLTVRPKVAASVPRIWVKGRAILGRPVRILCQSDSGSPPINYTLLRGWEPVDTVSVQLPSQQAEFTVGVSSSAELSRLTCEARNSPRKAPRSPGLDALVVEPLTEATLTVIPDPADISEGDHLILICGVNGTPPITFKWFRSGQETPLHAITVDKNTSDFQIQHLSQGHSDSYHCQALNYANLILSPPLHIQVRLALWKKALIGGVCLLAALVLALVCVLYCRFRGRRAAVAELSVKPSSPKSDDSVNLSRHPDAVSAAAELLLSSRSSPGRFQGPNLTQRQQAPRCSVMAWRGETNGVRARAATVTQQQPNPQQGAVPGRMARLRPQGRCCWGLNQPLLSLPSSGLWCHMIAAAQRQLTCHLEPGPHKVHTRNLPVGLVGEEEPPLDPATAAAGGEESEPGSRSPSRPGSRPVRVDRVEDSMWSKRPPEDEETGEVGEEGGAFVKYTEVLHPQPGDSARVPLRRGRETVSSELHTSSHGAAGTCGSVEYAELGGDQLNISPRRPGPTHFQVLEGPAGEQHTHSSDPPLTNTPDFRSV</sequence>
<evidence type="ECO:0000256" key="15">
    <source>
        <dbReference type="ARBA" id="ARBA00023319"/>
    </source>
</evidence>
<keyword evidence="11 18" id="KW-1133">Transmembrane helix</keyword>
<feature type="transmembrane region" description="Helical" evidence="18">
    <location>
        <begin position="568"/>
        <end position="589"/>
    </location>
</feature>
<evidence type="ECO:0000256" key="18">
    <source>
        <dbReference type="SAM" id="Phobius"/>
    </source>
</evidence>
<feature type="compositionally biased region" description="Low complexity" evidence="17">
    <location>
        <begin position="759"/>
        <end position="780"/>
    </location>
</feature>
<evidence type="ECO:0000256" key="11">
    <source>
        <dbReference type="ARBA" id="ARBA00022989"/>
    </source>
</evidence>
<feature type="region of interest" description="Disordered" evidence="17">
    <location>
        <begin position="746"/>
        <end position="850"/>
    </location>
</feature>
<dbReference type="EMBL" id="CAAE01015021">
    <property type="protein sequence ID" value="CAG10771.1"/>
    <property type="molecule type" value="Genomic_DNA"/>
</dbReference>
<comment type="subcellular location">
    <subcellularLocation>
        <location evidence="2">Cell junction</location>
    </subcellularLocation>
    <subcellularLocation>
        <location evidence="1">Cell membrane</location>
        <topology evidence="1">Single-pass type I membrane protein</topology>
    </subcellularLocation>
    <subcellularLocation>
        <location evidence="3">Membrane raft</location>
    </subcellularLocation>
</comment>
<keyword evidence="6 18" id="KW-0812">Transmembrane</keyword>
<keyword evidence="14" id="KW-0325">Glycoprotein</keyword>
<evidence type="ECO:0000256" key="6">
    <source>
        <dbReference type="ARBA" id="ARBA00022692"/>
    </source>
</evidence>
<keyword evidence="7" id="KW-0732">Signal</keyword>
<keyword evidence="8" id="KW-0677">Repeat</keyword>
<evidence type="ECO:0000256" key="4">
    <source>
        <dbReference type="ARBA" id="ARBA00022475"/>
    </source>
</evidence>
<reference evidence="20" key="2">
    <citation type="submission" date="2004-02" db="EMBL/GenBank/DDBJ databases">
        <authorList>
            <consortium name="Genoscope"/>
            <consortium name="Whitehead Institute Centre for Genome Research"/>
        </authorList>
    </citation>
    <scope>NUCLEOTIDE SEQUENCE</scope>
</reference>
<dbReference type="InterPro" id="IPR050488">
    <property type="entry name" value="Ig_Fc_receptor"/>
</dbReference>
<evidence type="ECO:0000256" key="1">
    <source>
        <dbReference type="ARBA" id="ARBA00004251"/>
    </source>
</evidence>
<keyword evidence="9" id="KW-0130">Cell adhesion</keyword>
<dbReference type="PROSITE" id="PS50835">
    <property type="entry name" value="IG_LIKE"/>
    <property type="match status" value="1"/>
</dbReference>
<keyword evidence="15" id="KW-0393">Immunoglobulin domain</keyword>
<evidence type="ECO:0000313" key="20">
    <source>
        <dbReference type="EMBL" id="CAG10771.1"/>
    </source>
</evidence>
<dbReference type="GO" id="GO:0098742">
    <property type="term" value="P:cell-cell adhesion via plasma-membrane adhesion molecules"/>
    <property type="evidence" value="ECO:0007669"/>
    <property type="project" value="TreeGrafter"/>
</dbReference>
<evidence type="ECO:0000256" key="7">
    <source>
        <dbReference type="ARBA" id="ARBA00022729"/>
    </source>
</evidence>
<dbReference type="PANTHER" id="PTHR11481">
    <property type="entry name" value="IMMUNOGLOBULIN FC RECEPTOR"/>
    <property type="match status" value="1"/>
</dbReference>
<feature type="domain" description="Ig-like" evidence="19">
    <location>
        <begin position="469"/>
        <end position="553"/>
    </location>
</feature>
<protein>
    <recommendedName>
        <fullName evidence="16">Platelet endothelial cell adhesion molecule</fullName>
    </recommendedName>
</protein>